<protein>
    <submittedName>
        <fullName evidence="2">Uncharacterized protein</fullName>
    </submittedName>
</protein>
<keyword evidence="3" id="KW-1185">Reference proteome</keyword>
<feature type="region of interest" description="Disordered" evidence="1">
    <location>
        <begin position="1"/>
        <end position="21"/>
    </location>
</feature>
<evidence type="ECO:0000313" key="2">
    <source>
        <dbReference type="EMBL" id="KAK3765358.1"/>
    </source>
</evidence>
<reference evidence="2" key="1">
    <citation type="journal article" date="2023" name="G3 (Bethesda)">
        <title>A reference genome for the long-term kleptoplast-retaining sea slug Elysia crispata morphotype clarki.</title>
        <authorList>
            <person name="Eastman K.E."/>
            <person name="Pendleton A.L."/>
            <person name="Shaikh M.A."/>
            <person name="Suttiyut T."/>
            <person name="Ogas R."/>
            <person name="Tomko P."/>
            <person name="Gavelis G."/>
            <person name="Widhalm J.R."/>
            <person name="Wisecaver J.H."/>
        </authorList>
    </citation>
    <scope>NUCLEOTIDE SEQUENCE</scope>
    <source>
        <strain evidence="2">ECLA1</strain>
    </source>
</reference>
<dbReference type="Proteomes" id="UP001283361">
    <property type="component" value="Unassembled WGS sequence"/>
</dbReference>
<dbReference type="AlphaFoldDB" id="A0AAE1DDG5"/>
<proteinExistence type="predicted"/>
<dbReference type="EMBL" id="JAWDGP010004318">
    <property type="protein sequence ID" value="KAK3765358.1"/>
    <property type="molecule type" value="Genomic_DNA"/>
</dbReference>
<evidence type="ECO:0000313" key="3">
    <source>
        <dbReference type="Proteomes" id="UP001283361"/>
    </source>
</evidence>
<organism evidence="2 3">
    <name type="scientific">Elysia crispata</name>
    <name type="common">lettuce slug</name>
    <dbReference type="NCBI Taxonomy" id="231223"/>
    <lineage>
        <taxon>Eukaryota</taxon>
        <taxon>Metazoa</taxon>
        <taxon>Spiralia</taxon>
        <taxon>Lophotrochozoa</taxon>
        <taxon>Mollusca</taxon>
        <taxon>Gastropoda</taxon>
        <taxon>Heterobranchia</taxon>
        <taxon>Euthyneura</taxon>
        <taxon>Panpulmonata</taxon>
        <taxon>Sacoglossa</taxon>
        <taxon>Placobranchoidea</taxon>
        <taxon>Plakobranchidae</taxon>
        <taxon>Elysia</taxon>
    </lineage>
</organism>
<gene>
    <name evidence="2" type="ORF">RRG08_065114</name>
</gene>
<sequence length="75" mass="8430">MESTIQVSGGRVTHNVSRHRVRARVQQARCQVDVSHTMCQGIESEQGVNKPGVRWTTTTYSPLEQQHLKNSAIKT</sequence>
<name>A0AAE1DDG5_9GAST</name>
<accession>A0AAE1DDG5</accession>
<evidence type="ECO:0000256" key="1">
    <source>
        <dbReference type="SAM" id="MobiDB-lite"/>
    </source>
</evidence>
<comment type="caution">
    <text evidence="2">The sequence shown here is derived from an EMBL/GenBank/DDBJ whole genome shotgun (WGS) entry which is preliminary data.</text>
</comment>